<accession>A0A1E5L3B8</accession>
<dbReference type="OrthoDB" id="9800897at2"/>
<name>A0A1E5L3B8_9FIRM</name>
<dbReference type="CDD" id="cd17557">
    <property type="entry name" value="REC_Rcp-like"/>
    <property type="match status" value="1"/>
</dbReference>
<evidence type="ECO:0000256" key="1">
    <source>
        <dbReference type="PROSITE-ProRule" id="PRU00169"/>
    </source>
</evidence>
<dbReference type="SMART" id="SM00448">
    <property type="entry name" value="REC"/>
    <property type="match status" value="1"/>
</dbReference>
<dbReference type="InterPro" id="IPR011006">
    <property type="entry name" value="CheY-like_superfamily"/>
</dbReference>
<dbReference type="GO" id="GO:0000160">
    <property type="term" value="P:phosphorelay signal transduction system"/>
    <property type="evidence" value="ECO:0007669"/>
    <property type="project" value="InterPro"/>
</dbReference>
<dbReference type="SUPFAM" id="SSF52172">
    <property type="entry name" value="CheY-like"/>
    <property type="match status" value="1"/>
</dbReference>
<dbReference type="PANTHER" id="PTHR44520">
    <property type="entry name" value="RESPONSE REGULATOR RCP1-RELATED"/>
    <property type="match status" value="1"/>
</dbReference>
<keyword evidence="4" id="KW-1185">Reference proteome</keyword>
<dbReference type="RefSeq" id="WP_069703142.1">
    <property type="nucleotide sequence ID" value="NZ_MJAT01000038.1"/>
</dbReference>
<feature type="domain" description="Response regulatory" evidence="2">
    <location>
        <begin position="4"/>
        <end position="123"/>
    </location>
</feature>
<dbReference type="Proteomes" id="UP000095255">
    <property type="component" value="Unassembled WGS sequence"/>
</dbReference>
<proteinExistence type="predicted"/>
<protein>
    <submittedName>
        <fullName evidence="3">Two-component system response regulator</fullName>
    </submittedName>
</protein>
<evidence type="ECO:0000313" key="4">
    <source>
        <dbReference type="Proteomes" id="UP000095255"/>
    </source>
</evidence>
<reference evidence="3 4" key="1">
    <citation type="submission" date="2016-09" db="EMBL/GenBank/DDBJ databases">
        <title>Desulfuribacillus arsenicus sp. nov., an obligately anaerobic, dissimilatory arsenic- and antimonate-reducing bacterium isolated from anoxic sediments.</title>
        <authorList>
            <person name="Abin C.A."/>
            <person name="Hollibaugh J.T."/>
        </authorList>
    </citation>
    <scope>NUCLEOTIDE SEQUENCE [LARGE SCALE GENOMIC DNA]</scope>
    <source>
        <strain evidence="3 4">MLFW-2</strain>
    </source>
</reference>
<dbReference type="Gene3D" id="3.40.50.2300">
    <property type="match status" value="1"/>
</dbReference>
<gene>
    <name evidence="3" type="ORF">BHU72_09430</name>
</gene>
<dbReference type="PANTHER" id="PTHR44520:SF1">
    <property type="entry name" value="TWO-COMPONENT SYSTEM REGULATORY PROTEIN"/>
    <property type="match status" value="1"/>
</dbReference>
<comment type="caution">
    <text evidence="3">The sequence shown here is derived from an EMBL/GenBank/DDBJ whole genome shotgun (WGS) entry which is preliminary data.</text>
</comment>
<evidence type="ECO:0000259" key="2">
    <source>
        <dbReference type="PROSITE" id="PS50110"/>
    </source>
</evidence>
<dbReference type="InterPro" id="IPR052893">
    <property type="entry name" value="TCS_response_regulator"/>
</dbReference>
<dbReference type="Pfam" id="PF00072">
    <property type="entry name" value="Response_reg"/>
    <property type="match status" value="1"/>
</dbReference>
<dbReference type="AlphaFoldDB" id="A0A1E5L3B8"/>
<dbReference type="EMBL" id="MJAT01000038">
    <property type="protein sequence ID" value="OEH84429.1"/>
    <property type="molecule type" value="Genomic_DNA"/>
</dbReference>
<dbReference type="STRING" id="1390249.BHU72_09430"/>
<sequence>MNKAILLVEDNPDEELLMLRALKKNNIKNKIVIARDGSEALRIIAQDEQFQVIMLDLNLPVVSGMEVLKTIRENNDLYSTPVVILSSSREESDMTNSYRLGANSYVTKPVDYEEFIDTVNNLGRYWLSVNQLPAYN</sequence>
<feature type="modified residue" description="4-aspartylphosphate" evidence="1">
    <location>
        <position position="56"/>
    </location>
</feature>
<dbReference type="InterPro" id="IPR001789">
    <property type="entry name" value="Sig_transdc_resp-reg_receiver"/>
</dbReference>
<dbReference type="PROSITE" id="PS50110">
    <property type="entry name" value="RESPONSE_REGULATORY"/>
    <property type="match status" value="1"/>
</dbReference>
<keyword evidence="1" id="KW-0597">Phosphoprotein</keyword>
<organism evidence="3 4">
    <name type="scientific">Desulfuribacillus stibiiarsenatis</name>
    <dbReference type="NCBI Taxonomy" id="1390249"/>
    <lineage>
        <taxon>Bacteria</taxon>
        <taxon>Bacillati</taxon>
        <taxon>Bacillota</taxon>
        <taxon>Desulfuribacillia</taxon>
        <taxon>Desulfuribacillales</taxon>
        <taxon>Desulfuribacillaceae</taxon>
        <taxon>Desulfuribacillus</taxon>
    </lineage>
</organism>
<evidence type="ECO:0000313" key="3">
    <source>
        <dbReference type="EMBL" id="OEH84429.1"/>
    </source>
</evidence>